<keyword evidence="6" id="KW-0812">Transmembrane</keyword>
<dbReference type="EMBL" id="JANCYU010000051">
    <property type="protein sequence ID" value="KAK4527391.1"/>
    <property type="molecule type" value="Genomic_DNA"/>
</dbReference>
<feature type="region of interest" description="Disordered" evidence="5">
    <location>
        <begin position="117"/>
        <end position="156"/>
    </location>
</feature>
<dbReference type="GO" id="GO:0005506">
    <property type="term" value="F:iron ion binding"/>
    <property type="evidence" value="ECO:0007669"/>
    <property type="project" value="InterPro"/>
</dbReference>
<dbReference type="Pfam" id="PF00301">
    <property type="entry name" value="Rubredoxin"/>
    <property type="match status" value="1"/>
</dbReference>
<gene>
    <name evidence="8" type="ORF">GAYE_SCF39G5313</name>
</gene>
<sequence>MTCCSTDVASFITTCLTPSSSSHKLHRNRKYSHVSSTPCCSCMYPARRGAGKRTQYFAWDQTKTLRSVWNGKNFVGRKTWTTGKTQIQEQLFLHSTRHQTLSESDAVHLANSKQIVNEKDSFESTPNHDSTVPSSVSSNNSHNNMNNNTNTSRTRKVPKAVAKARANGEPVVFVEGKWVCMDCGYIYPDDASVPFEDLPDNWRCPLCGSPKRRFFKKQGNKVVARMSDDRWMIVVAVGFSFALVWFGYWAIHNL</sequence>
<organism evidence="8 9">
    <name type="scientific">Galdieria yellowstonensis</name>
    <dbReference type="NCBI Taxonomy" id="3028027"/>
    <lineage>
        <taxon>Eukaryota</taxon>
        <taxon>Rhodophyta</taxon>
        <taxon>Bangiophyceae</taxon>
        <taxon>Galdieriales</taxon>
        <taxon>Galdieriaceae</taxon>
        <taxon>Galdieria</taxon>
    </lineage>
</organism>
<evidence type="ECO:0000256" key="5">
    <source>
        <dbReference type="SAM" id="MobiDB-lite"/>
    </source>
</evidence>
<keyword evidence="9" id="KW-1185">Reference proteome</keyword>
<evidence type="ECO:0000256" key="2">
    <source>
        <dbReference type="ARBA" id="ARBA00022723"/>
    </source>
</evidence>
<evidence type="ECO:0000313" key="9">
    <source>
        <dbReference type="Proteomes" id="UP001300502"/>
    </source>
</evidence>
<comment type="caution">
    <text evidence="8">The sequence shown here is derived from an EMBL/GenBank/DDBJ whole genome shotgun (WGS) entry which is preliminary data.</text>
</comment>
<dbReference type="PANTHER" id="PTHR48136:SF1">
    <property type="entry name" value="RUBREDOXIN-LIKE SUPERFAMILY PROTEIN"/>
    <property type="match status" value="1"/>
</dbReference>
<protein>
    <recommendedName>
        <fullName evidence="7">Rubredoxin-like domain-containing protein</fullName>
    </recommendedName>
</protein>
<feature type="domain" description="Rubredoxin-like" evidence="7">
    <location>
        <begin position="175"/>
        <end position="217"/>
    </location>
</feature>
<feature type="transmembrane region" description="Helical" evidence="6">
    <location>
        <begin position="231"/>
        <end position="251"/>
    </location>
</feature>
<dbReference type="InterPro" id="IPR024935">
    <property type="entry name" value="Rubredoxin_dom"/>
</dbReference>
<dbReference type="PROSITE" id="PS50903">
    <property type="entry name" value="RUBREDOXIN_LIKE"/>
    <property type="match status" value="1"/>
</dbReference>
<keyword evidence="6" id="KW-0472">Membrane</keyword>
<evidence type="ECO:0000259" key="7">
    <source>
        <dbReference type="PROSITE" id="PS50903"/>
    </source>
</evidence>
<evidence type="ECO:0000313" key="8">
    <source>
        <dbReference type="EMBL" id="KAK4527391.1"/>
    </source>
</evidence>
<evidence type="ECO:0000256" key="3">
    <source>
        <dbReference type="ARBA" id="ARBA00022982"/>
    </source>
</evidence>
<dbReference type="InterPro" id="IPR024934">
    <property type="entry name" value="Rubredoxin-like_dom"/>
</dbReference>
<evidence type="ECO:0000256" key="4">
    <source>
        <dbReference type="ARBA" id="ARBA00023004"/>
    </source>
</evidence>
<feature type="compositionally biased region" description="Low complexity" evidence="5">
    <location>
        <begin position="127"/>
        <end position="152"/>
    </location>
</feature>
<dbReference type="SUPFAM" id="SSF57802">
    <property type="entry name" value="Rubredoxin-like"/>
    <property type="match status" value="1"/>
</dbReference>
<reference evidence="8 9" key="1">
    <citation type="submission" date="2022-07" db="EMBL/GenBank/DDBJ databases">
        <title>Genome-wide signatures of adaptation to extreme environments.</title>
        <authorList>
            <person name="Cho C.H."/>
            <person name="Yoon H.S."/>
        </authorList>
    </citation>
    <scope>NUCLEOTIDE SEQUENCE [LARGE SCALE GENOMIC DNA]</scope>
    <source>
        <strain evidence="8 9">108.79 E11</strain>
    </source>
</reference>
<evidence type="ECO:0000256" key="1">
    <source>
        <dbReference type="ARBA" id="ARBA00022448"/>
    </source>
</evidence>
<proteinExistence type="predicted"/>
<dbReference type="PROSITE" id="PS00202">
    <property type="entry name" value="RUBREDOXIN"/>
    <property type="match status" value="1"/>
</dbReference>
<dbReference type="CDD" id="cd00730">
    <property type="entry name" value="rubredoxin"/>
    <property type="match status" value="1"/>
</dbReference>
<evidence type="ECO:0000256" key="6">
    <source>
        <dbReference type="SAM" id="Phobius"/>
    </source>
</evidence>
<keyword evidence="1" id="KW-0813">Transport</keyword>
<dbReference type="AlphaFoldDB" id="A0AAV9IJE2"/>
<dbReference type="PANTHER" id="PTHR48136">
    <property type="entry name" value="RUBREDOXIN-LIKE SUPERFAMILY PROTEIN"/>
    <property type="match status" value="1"/>
</dbReference>
<dbReference type="InterPro" id="IPR018527">
    <property type="entry name" value="Rubredoxin_Fe_BS"/>
</dbReference>
<keyword evidence="6" id="KW-1133">Transmembrane helix</keyword>
<keyword evidence="4" id="KW-0408">Iron</keyword>
<keyword evidence="2" id="KW-0479">Metal-binding</keyword>
<name>A0AAV9IJE2_9RHOD</name>
<accession>A0AAV9IJE2</accession>
<keyword evidence="3" id="KW-0249">Electron transport</keyword>
<dbReference type="Proteomes" id="UP001300502">
    <property type="component" value="Unassembled WGS sequence"/>
</dbReference>
<dbReference type="Gene3D" id="2.20.28.10">
    <property type="match status" value="1"/>
</dbReference>